<dbReference type="Pfam" id="PF13384">
    <property type="entry name" value="HTH_23"/>
    <property type="match status" value="1"/>
</dbReference>
<evidence type="ECO:0000313" key="2">
    <source>
        <dbReference type="Ensembl" id="ENSAPOP00000030782.1"/>
    </source>
</evidence>
<proteinExistence type="predicted"/>
<evidence type="ECO:0008006" key="4">
    <source>
        <dbReference type="Google" id="ProtNLM"/>
    </source>
</evidence>
<accession>A0A3Q1GTS3</accession>
<dbReference type="Proteomes" id="UP000257200">
    <property type="component" value="Unplaced"/>
</dbReference>
<protein>
    <recommendedName>
        <fullName evidence="4">Paired domain-containing protein</fullName>
    </recommendedName>
</protein>
<dbReference type="InterPro" id="IPR036388">
    <property type="entry name" value="WH-like_DNA-bd_sf"/>
</dbReference>
<reference evidence="2" key="1">
    <citation type="submission" date="2025-08" db="UniProtKB">
        <authorList>
            <consortium name="Ensembl"/>
        </authorList>
    </citation>
    <scope>IDENTIFICATION</scope>
</reference>
<dbReference type="InParanoid" id="A0A3Q1GTS3"/>
<dbReference type="GeneTree" id="ENSGT00940000177462"/>
<organism evidence="2 3">
    <name type="scientific">Acanthochromis polyacanthus</name>
    <name type="common">spiny chromis</name>
    <dbReference type="NCBI Taxonomy" id="80966"/>
    <lineage>
        <taxon>Eukaryota</taxon>
        <taxon>Metazoa</taxon>
        <taxon>Chordata</taxon>
        <taxon>Craniata</taxon>
        <taxon>Vertebrata</taxon>
        <taxon>Euteleostomi</taxon>
        <taxon>Actinopterygii</taxon>
        <taxon>Neopterygii</taxon>
        <taxon>Teleostei</taxon>
        <taxon>Neoteleostei</taxon>
        <taxon>Acanthomorphata</taxon>
        <taxon>Ovalentaria</taxon>
        <taxon>Pomacentridae</taxon>
        <taxon>Acanthochromis</taxon>
    </lineage>
</organism>
<sequence length="95" mass="10667">MTELSDFERGQIVGAQISGLSVRKTAQLCDVSSRTVVKVMNAYNKHGFTATAQKNKKQEPQAKRKRLKNAREAASDKPACEEQKETRESQITEQQ</sequence>
<evidence type="ECO:0000256" key="1">
    <source>
        <dbReference type="SAM" id="MobiDB-lite"/>
    </source>
</evidence>
<feature type="compositionally biased region" description="Basic and acidic residues" evidence="1">
    <location>
        <begin position="69"/>
        <end position="95"/>
    </location>
</feature>
<reference evidence="2" key="2">
    <citation type="submission" date="2025-09" db="UniProtKB">
        <authorList>
            <consortium name="Ensembl"/>
        </authorList>
    </citation>
    <scope>IDENTIFICATION</scope>
</reference>
<dbReference type="AlphaFoldDB" id="A0A3Q1GTS3"/>
<dbReference type="InterPro" id="IPR009057">
    <property type="entry name" value="Homeodomain-like_sf"/>
</dbReference>
<keyword evidence="3" id="KW-1185">Reference proteome</keyword>
<evidence type="ECO:0000313" key="3">
    <source>
        <dbReference type="Proteomes" id="UP000257200"/>
    </source>
</evidence>
<name>A0A3Q1GTS3_9TELE</name>
<dbReference type="Ensembl" id="ENSAPOT00000023180.1">
    <property type="protein sequence ID" value="ENSAPOP00000030782.1"/>
    <property type="gene ID" value="ENSAPOG00000017581.1"/>
</dbReference>
<dbReference type="Gene3D" id="1.10.10.10">
    <property type="entry name" value="Winged helix-like DNA-binding domain superfamily/Winged helix DNA-binding domain"/>
    <property type="match status" value="1"/>
</dbReference>
<feature type="region of interest" description="Disordered" evidence="1">
    <location>
        <begin position="48"/>
        <end position="95"/>
    </location>
</feature>
<dbReference type="SUPFAM" id="SSF46689">
    <property type="entry name" value="Homeodomain-like"/>
    <property type="match status" value="1"/>
</dbReference>